<organism evidence="2 3">
    <name type="scientific">Biomphalaria glabrata</name>
    <name type="common">Bloodfluke planorb</name>
    <name type="synonym">Freshwater snail</name>
    <dbReference type="NCBI Taxonomy" id="6526"/>
    <lineage>
        <taxon>Eukaryota</taxon>
        <taxon>Metazoa</taxon>
        <taxon>Spiralia</taxon>
        <taxon>Lophotrochozoa</taxon>
        <taxon>Mollusca</taxon>
        <taxon>Gastropoda</taxon>
        <taxon>Heterobranchia</taxon>
        <taxon>Euthyneura</taxon>
        <taxon>Panpulmonata</taxon>
        <taxon>Hygrophila</taxon>
        <taxon>Lymnaeoidea</taxon>
        <taxon>Planorbidae</taxon>
        <taxon>Biomphalaria</taxon>
    </lineage>
</organism>
<dbReference type="InterPro" id="IPR009003">
    <property type="entry name" value="Peptidase_S1_PA"/>
</dbReference>
<name>A0A2C9L8B3_BIOGL</name>
<evidence type="ECO:0000313" key="3">
    <source>
        <dbReference type="Proteomes" id="UP000076420"/>
    </source>
</evidence>
<feature type="coiled-coil region" evidence="1">
    <location>
        <begin position="171"/>
        <end position="205"/>
    </location>
</feature>
<dbReference type="KEGG" id="bgt:106058935"/>
<evidence type="ECO:0000313" key="2">
    <source>
        <dbReference type="EnsemblMetazoa" id="BGLB028040-PA"/>
    </source>
</evidence>
<keyword evidence="1" id="KW-0175">Coiled coil</keyword>
<protein>
    <submittedName>
        <fullName evidence="2">Uncharacterized protein</fullName>
    </submittedName>
</protein>
<dbReference type="EnsemblMetazoa" id="BGLB028040-RA">
    <property type="protein sequence ID" value="BGLB028040-PA"/>
    <property type="gene ID" value="BGLB028040"/>
</dbReference>
<dbReference type="Proteomes" id="UP000076420">
    <property type="component" value="Unassembled WGS sequence"/>
</dbReference>
<reference evidence="2" key="1">
    <citation type="submission" date="2020-05" db="UniProtKB">
        <authorList>
            <consortium name="EnsemblMetazoa"/>
        </authorList>
    </citation>
    <scope>IDENTIFICATION</scope>
    <source>
        <strain evidence="2">BB02</strain>
    </source>
</reference>
<dbReference type="RefSeq" id="XP_013071907.2">
    <property type="nucleotide sequence ID" value="XM_013216453.2"/>
</dbReference>
<dbReference type="VEuPathDB" id="VectorBase:BGLAX_045155"/>
<proteinExistence type="predicted"/>
<dbReference type="VEuPathDB" id="VectorBase:BGLB028040"/>
<dbReference type="SUPFAM" id="SSF50494">
    <property type="entry name" value="Trypsin-like serine proteases"/>
    <property type="match status" value="1"/>
</dbReference>
<gene>
    <name evidence="2" type="primary">106058935</name>
</gene>
<evidence type="ECO:0000256" key="1">
    <source>
        <dbReference type="SAM" id="Coils"/>
    </source>
</evidence>
<dbReference type="OrthoDB" id="10295429at2759"/>
<sequence>MANGLAHVDVGDIRRFNWMRNEKNELICGIERHEDKFVRASEFSGSDIESYCEKMQISELVKKAINLSVRLNVAKPDEERRLQHNDVPEMYRRYNNVVWPQTGSGIIKHIQTNDSPKVEVCTAKHVVFNDQEAKKTRCRLYYDSREHRKVVLTGATESASDLNHDWCKFLCDVDSQEIKQIKENLEKFERELGNKKRKKMNRKRKVILISHPHGGYKHVSMGDQIIGKDGIKYDTPSCKGCSGGYIIPVGYIDKGTYVHSGSNYQGDKRLYGYASGLIPVVKN</sequence>
<accession>A0A2C9L8B3</accession>
<dbReference type="AlphaFoldDB" id="A0A2C9L8B3"/>